<dbReference type="PROSITE" id="PS50088">
    <property type="entry name" value="ANK_REPEAT"/>
    <property type="match status" value="3"/>
</dbReference>
<dbReference type="EMBL" id="JBBNAE010000002">
    <property type="protein sequence ID" value="KAK9144720.1"/>
    <property type="molecule type" value="Genomic_DNA"/>
</dbReference>
<proteinExistence type="predicted"/>
<dbReference type="SUPFAM" id="SSF48403">
    <property type="entry name" value="Ankyrin repeat"/>
    <property type="match status" value="1"/>
</dbReference>
<accession>A0AAP0K4W2</accession>
<evidence type="ECO:0000313" key="5">
    <source>
        <dbReference type="Proteomes" id="UP001417504"/>
    </source>
</evidence>
<keyword evidence="2" id="KW-0812">Transmembrane</keyword>
<feature type="transmembrane region" description="Helical" evidence="2">
    <location>
        <begin position="421"/>
        <end position="441"/>
    </location>
</feature>
<dbReference type="SMART" id="SM00248">
    <property type="entry name" value="ANK"/>
    <property type="match status" value="5"/>
</dbReference>
<dbReference type="PANTHER" id="PTHR24128">
    <property type="entry name" value="HOMEOBOX PROTEIN WARIAI"/>
    <property type="match status" value="1"/>
</dbReference>
<sequence>MNGRLLEAAQTGNVGILFELLKAHPLALHAIPLTSNETPLHVASMVGQLNFVKEMIGLKPEFTGKLNQDGFSPMHLASANGYLEIVRELMKVDSSHSRLSSGDGRTPLHLAVLNGRIDVIHELLSSCPESVEDVTFNGNTTLHLAVLNNQFEALKVIVEWLKQHDKEALLNWTDKQGNAVLHIATFTKRREVIELLLGKDTVISAGAVEINALNECSLTALDIVQGFPIEGANYWQIEKILLAAGAKRAHDILHLVSAAPNASGEDHIDESTAPSSSSGTLFDGIASTFRFQKGRDSPSEVRSDLLVVAALIAMATYQAGLSPPGGYWQDDNLPINANSTNTDQPHHAGKSILGTKSTFSYGLFLFSNSAGFYMSIYLTHVLTWRFPLWLELQMCLFGMAITYFNAMVQQSPGVFLVTFDIYAGVVQLSLPLVFLGARVLYEKWRRTHPSPSNYSLLKLVASGVRLLYVKWRCRHRSFNCGQ</sequence>
<protein>
    <recommendedName>
        <fullName evidence="3">PGG domain-containing protein</fullName>
    </recommendedName>
</protein>
<feature type="repeat" description="ANK" evidence="1">
    <location>
        <begin position="69"/>
        <end position="101"/>
    </location>
</feature>
<feature type="transmembrane region" description="Helical" evidence="2">
    <location>
        <begin position="386"/>
        <end position="406"/>
    </location>
</feature>
<evidence type="ECO:0000256" key="1">
    <source>
        <dbReference type="PROSITE-ProRule" id="PRU00023"/>
    </source>
</evidence>
<keyword evidence="1" id="KW-0040">ANK repeat</keyword>
<dbReference type="PROSITE" id="PS50297">
    <property type="entry name" value="ANK_REP_REGION"/>
    <property type="match status" value="3"/>
</dbReference>
<keyword evidence="2" id="KW-0472">Membrane</keyword>
<dbReference type="Proteomes" id="UP001417504">
    <property type="component" value="Unassembled WGS sequence"/>
</dbReference>
<dbReference type="AlphaFoldDB" id="A0AAP0K4W2"/>
<keyword evidence="2" id="KW-1133">Transmembrane helix</keyword>
<reference evidence="4 5" key="1">
    <citation type="submission" date="2024-01" db="EMBL/GenBank/DDBJ databases">
        <title>Genome assemblies of Stephania.</title>
        <authorList>
            <person name="Yang L."/>
        </authorList>
    </citation>
    <scope>NUCLEOTIDE SEQUENCE [LARGE SCALE GENOMIC DNA]</scope>
    <source>
        <strain evidence="4">QJT</strain>
        <tissue evidence="4">Leaf</tissue>
    </source>
</reference>
<keyword evidence="5" id="KW-1185">Reference proteome</keyword>
<dbReference type="InterPro" id="IPR026961">
    <property type="entry name" value="PGG_dom"/>
</dbReference>
<name>A0AAP0K4W2_9MAGN</name>
<feature type="repeat" description="ANK" evidence="1">
    <location>
        <begin position="137"/>
        <end position="159"/>
    </location>
</feature>
<dbReference type="Pfam" id="PF13962">
    <property type="entry name" value="PGG"/>
    <property type="match status" value="1"/>
</dbReference>
<evidence type="ECO:0000256" key="2">
    <source>
        <dbReference type="SAM" id="Phobius"/>
    </source>
</evidence>
<feature type="transmembrane region" description="Helical" evidence="2">
    <location>
        <begin position="359"/>
        <end position="379"/>
    </location>
</feature>
<comment type="caution">
    <text evidence="4">The sequence shown here is derived from an EMBL/GenBank/DDBJ whole genome shotgun (WGS) entry which is preliminary data.</text>
</comment>
<dbReference type="Pfam" id="PF12796">
    <property type="entry name" value="Ank_2"/>
    <property type="match status" value="2"/>
</dbReference>
<feature type="repeat" description="ANK" evidence="1">
    <location>
        <begin position="103"/>
        <end position="125"/>
    </location>
</feature>
<evidence type="ECO:0000259" key="3">
    <source>
        <dbReference type="Pfam" id="PF13962"/>
    </source>
</evidence>
<dbReference type="InterPro" id="IPR036770">
    <property type="entry name" value="Ankyrin_rpt-contain_sf"/>
</dbReference>
<dbReference type="InterPro" id="IPR002110">
    <property type="entry name" value="Ankyrin_rpt"/>
</dbReference>
<dbReference type="PANTHER" id="PTHR24128:SF61">
    <property type="entry name" value="ANKYRIN REPEAT-CONTAINING PROTEIN BDA1-LIKE"/>
    <property type="match status" value="1"/>
</dbReference>
<dbReference type="Gene3D" id="1.25.40.20">
    <property type="entry name" value="Ankyrin repeat-containing domain"/>
    <property type="match status" value="1"/>
</dbReference>
<organism evidence="4 5">
    <name type="scientific">Stephania japonica</name>
    <dbReference type="NCBI Taxonomy" id="461633"/>
    <lineage>
        <taxon>Eukaryota</taxon>
        <taxon>Viridiplantae</taxon>
        <taxon>Streptophyta</taxon>
        <taxon>Embryophyta</taxon>
        <taxon>Tracheophyta</taxon>
        <taxon>Spermatophyta</taxon>
        <taxon>Magnoliopsida</taxon>
        <taxon>Ranunculales</taxon>
        <taxon>Menispermaceae</taxon>
        <taxon>Menispermoideae</taxon>
        <taxon>Cissampelideae</taxon>
        <taxon>Stephania</taxon>
    </lineage>
</organism>
<gene>
    <name evidence="4" type="ORF">Sjap_004623</name>
</gene>
<evidence type="ECO:0000313" key="4">
    <source>
        <dbReference type="EMBL" id="KAK9144720.1"/>
    </source>
</evidence>
<feature type="domain" description="PGG" evidence="3">
    <location>
        <begin position="301"/>
        <end position="388"/>
    </location>
</feature>